<feature type="compositionally biased region" description="Low complexity" evidence="1">
    <location>
        <begin position="414"/>
        <end position="428"/>
    </location>
</feature>
<feature type="compositionally biased region" description="Basic and acidic residues" evidence="1">
    <location>
        <begin position="1191"/>
        <end position="1205"/>
    </location>
</feature>
<dbReference type="InterPro" id="IPR050704">
    <property type="entry name" value="Peptidase_C85-like"/>
</dbReference>
<dbReference type="Gene3D" id="3.90.70.80">
    <property type="match status" value="1"/>
</dbReference>
<evidence type="ECO:0000256" key="1">
    <source>
        <dbReference type="SAM" id="MobiDB-lite"/>
    </source>
</evidence>
<keyword evidence="3" id="KW-0645">Protease</keyword>
<dbReference type="InterPro" id="IPR038765">
    <property type="entry name" value="Papain-like_cys_pep_sf"/>
</dbReference>
<feature type="compositionally biased region" description="Basic and acidic residues" evidence="1">
    <location>
        <begin position="307"/>
        <end position="319"/>
    </location>
</feature>
<feature type="compositionally biased region" description="Polar residues" evidence="1">
    <location>
        <begin position="345"/>
        <end position="359"/>
    </location>
</feature>
<feature type="domain" description="OTU" evidence="2">
    <location>
        <begin position="452"/>
        <end position="585"/>
    </location>
</feature>
<proteinExistence type="predicted"/>
<protein>
    <submittedName>
        <fullName evidence="3">OTU family cysteine protease</fullName>
    </submittedName>
</protein>
<dbReference type="GO" id="GO:0004843">
    <property type="term" value="F:cysteine-type deubiquitinase activity"/>
    <property type="evidence" value="ECO:0007669"/>
    <property type="project" value="TreeGrafter"/>
</dbReference>
<feature type="compositionally biased region" description="Low complexity" evidence="1">
    <location>
        <begin position="939"/>
        <end position="957"/>
    </location>
</feature>
<gene>
    <name evidence="3" type="ORF">TGP89_243430</name>
</gene>
<comment type="caution">
    <text evidence="3">The sequence shown here is derived from an EMBL/GenBank/DDBJ whole genome shotgun (WGS) entry which is preliminary data.</text>
</comment>
<feature type="region of interest" description="Disordered" evidence="1">
    <location>
        <begin position="1139"/>
        <end position="1166"/>
    </location>
</feature>
<feature type="compositionally biased region" description="Polar residues" evidence="1">
    <location>
        <begin position="133"/>
        <end position="152"/>
    </location>
</feature>
<feature type="compositionally biased region" description="Polar residues" evidence="1">
    <location>
        <begin position="1350"/>
        <end position="1372"/>
    </location>
</feature>
<keyword evidence="3" id="KW-0378">Hydrolase</keyword>
<dbReference type="Proteomes" id="UP000028828">
    <property type="component" value="Unassembled WGS sequence"/>
</dbReference>
<sequence>MTCLPPSLLRVSRGSKACLEVTDALVVAFLVFSAMKNGTEVAAASCALVAEAAAVEAASLLLSASTSRSDKKKTSGVAPQNWTTRTPTSRTGESSKSRSFSERNGGARSSQLSSPKQAGASEDAQKKERTAGRRNSSNRTASSPLSGSPQSRKTVREKNIPSRGVGGPRAAAPPPRSIAAPPCSGPLTPSPSLNSRIGLEQKKGQSSESTNPHAAEEGSEASLLSKSSNVSRLPSCNRRSAAEDKSPSTRRSMRIADGTKKAEASKQTGEAEERKLAGSFMQVEWEPLGEEAVERETAELQEASSSAKREDEPEGEETHSQSAGSGAAGSSESVQTPRAAWKRNLPSSRTPSAKSSGASTPHAIDESGKGPLCANDVSVLCDVSCEKDLEDGDEPEKGKSDKDLEDICRPRTNSASSVSSSSSSSSASTACSVSKEFDLRGLKARPPWWQDLVKRHVEGDGNCMFRAFSDQLYGTQDYHFYIRQMAVEVMRIKQSEFEPFIDEADGPSFEAYLSKIATAGEWADDRELRALSMLYDFSIEIYDDNFHVRKTFYEDEREDDPDGRKLTVRLIWSATPGHYSSVQRRSTPFPLSQDHGVGTLEYLGLRRLLLLEEQLMQQQESAAQLDAKEQRALAEEWGLDPADLAKLAQQQRQLFAEAAASTMQKNRPQKKAQEICSRIWSLFEDYRAALAQKHRSEHLGVSPGAGAPGGNLKAPATGANRACLLPPYTVRVNSRGTLDELQAGLQLSQNGGGLRVDSERLGLAPGECWRAASGYPAGLGRQDAGGLLAAQHGEPATRATTSGPRTAAFVLPSSEAPEPSQVAAAGRLGSSTAGPGRVAVSRSMHTDGERALVGVSASPKSGQVTSPFFVPLVGSPPYLSAYGEVETPARPGGWGAAGPMYWPSQQTYTADQVRLRQQYLSQQKVKQLWQESRTKTDKVSSSQQAGSAAAGSSPSVSEKGVATVSCPAAGGSFMSDNGLPIASSSRRSSSVSTVVPANPVSPRHLRQEYTFQDEKVGDTFISPTLDTRGARPFSAGSAGGTPADSQRVAASSPLSLNVLSGRAVVASASSTSAFRLTGSAGVPFSDAASGGYVKTQDVSRVGGVLCRTNGVVTRVVSPGTATAAVPKSAAPRTAYLASLESDTKTDRPVSGSTPDPQMNLFVKSSSAKAESSLESSMMTSDEFARMFSTPVKEEEGSRENSREADPSFGVAWRKANGKQLSEGSDASSSFSPAFAVGIQPNDPRGLPKESSATQAFVPRVFSAGDATMPSHPWRLASASDAGVKHCFRRPDGVYVQVDPSQLMASYPVVAGAGFATRGGVPSGTSATGIAYARHLPHNVRPVAGLARKGNPSSSNNAAERNSGVGSLVSSDGNAGGVASTGSWIGNWLRHTASSR</sequence>
<feature type="compositionally biased region" description="Low complexity" evidence="1">
    <location>
        <begin position="1221"/>
        <end position="1231"/>
    </location>
</feature>
<feature type="region of interest" description="Disordered" evidence="1">
    <location>
        <begin position="64"/>
        <end position="371"/>
    </location>
</feature>
<feature type="compositionally biased region" description="Polar residues" evidence="1">
    <location>
        <begin position="77"/>
        <end position="92"/>
    </location>
</feature>
<reference evidence="3 4" key="1">
    <citation type="submission" date="2014-03" db="EMBL/GenBank/DDBJ databases">
        <authorList>
            <person name="Sibley D."/>
            <person name="Venepally P."/>
            <person name="Karamycheva S."/>
            <person name="Hadjithomas M."/>
            <person name="Khan A."/>
            <person name="Brunk B."/>
            <person name="Roos D."/>
            <person name="Caler E."/>
            <person name="Lorenzi H."/>
        </authorList>
    </citation>
    <scope>NUCLEOTIDE SEQUENCE [LARGE SCALE GENOMIC DNA]</scope>
    <source>
        <strain evidence="4">p89</strain>
    </source>
</reference>
<feature type="region of interest" description="Disordered" evidence="1">
    <location>
        <begin position="1189"/>
        <end position="1249"/>
    </location>
</feature>
<feature type="region of interest" description="Disordered" evidence="1">
    <location>
        <begin position="1343"/>
        <end position="1381"/>
    </location>
</feature>
<feature type="compositionally biased region" description="Polar residues" evidence="1">
    <location>
        <begin position="107"/>
        <end position="116"/>
    </location>
</feature>
<feature type="region of interest" description="Disordered" evidence="1">
    <location>
        <begin position="1022"/>
        <end position="1047"/>
    </location>
</feature>
<name>A0A086JQ18_TOXGO</name>
<feature type="compositionally biased region" description="Basic and acidic residues" evidence="1">
    <location>
        <begin position="257"/>
        <end position="276"/>
    </location>
</feature>
<dbReference type="PROSITE" id="PS50802">
    <property type="entry name" value="OTU"/>
    <property type="match status" value="1"/>
</dbReference>
<dbReference type="GO" id="GO:0006508">
    <property type="term" value="P:proteolysis"/>
    <property type="evidence" value="ECO:0007669"/>
    <property type="project" value="UniProtKB-KW"/>
</dbReference>
<feature type="compositionally biased region" description="Polar residues" evidence="1">
    <location>
        <begin position="222"/>
        <end position="238"/>
    </location>
</feature>
<dbReference type="InterPro" id="IPR003323">
    <property type="entry name" value="OTU_dom"/>
</dbReference>
<dbReference type="SUPFAM" id="SSF54001">
    <property type="entry name" value="Cysteine proteinases"/>
    <property type="match status" value="1"/>
</dbReference>
<evidence type="ECO:0000259" key="2">
    <source>
        <dbReference type="PROSITE" id="PS50802"/>
    </source>
</evidence>
<dbReference type="Pfam" id="PF02338">
    <property type="entry name" value="OTU"/>
    <property type="match status" value="1"/>
</dbReference>
<evidence type="ECO:0000313" key="3">
    <source>
        <dbReference type="EMBL" id="KFG34236.1"/>
    </source>
</evidence>
<accession>A0A086JQ18</accession>
<dbReference type="PANTHER" id="PTHR12419">
    <property type="entry name" value="OTU DOMAIN CONTAINING PROTEIN"/>
    <property type="match status" value="1"/>
</dbReference>
<organism evidence="3 4">
    <name type="scientific">Toxoplasma gondii p89</name>
    <dbReference type="NCBI Taxonomy" id="943119"/>
    <lineage>
        <taxon>Eukaryota</taxon>
        <taxon>Sar</taxon>
        <taxon>Alveolata</taxon>
        <taxon>Apicomplexa</taxon>
        <taxon>Conoidasida</taxon>
        <taxon>Coccidia</taxon>
        <taxon>Eucoccidiorida</taxon>
        <taxon>Eimeriorina</taxon>
        <taxon>Sarcocystidae</taxon>
        <taxon>Toxoplasma</taxon>
    </lineage>
</organism>
<dbReference type="GO" id="GO:0016579">
    <property type="term" value="P:protein deubiquitination"/>
    <property type="evidence" value="ECO:0007669"/>
    <property type="project" value="TreeGrafter"/>
</dbReference>
<dbReference type="VEuPathDB" id="ToxoDB:TGP89_243430"/>
<evidence type="ECO:0000313" key="4">
    <source>
        <dbReference type="Proteomes" id="UP000028828"/>
    </source>
</evidence>
<feature type="region of interest" description="Disordered" evidence="1">
    <location>
        <begin position="930"/>
        <end position="959"/>
    </location>
</feature>
<feature type="region of interest" description="Disordered" evidence="1">
    <location>
        <begin position="388"/>
        <end position="428"/>
    </location>
</feature>
<feature type="compositionally biased region" description="Basic and acidic residues" evidence="1">
    <location>
        <begin position="395"/>
        <end position="409"/>
    </location>
</feature>
<dbReference type="OrthoDB" id="331413at2759"/>
<dbReference type="EMBL" id="AEYI02001689">
    <property type="protein sequence ID" value="KFG34236.1"/>
    <property type="molecule type" value="Genomic_DNA"/>
</dbReference>
<feature type="compositionally biased region" description="Low complexity" evidence="1">
    <location>
        <begin position="320"/>
        <end position="333"/>
    </location>
</feature>